<dbReference type="InterPro" id="IPR036869">
    <property type="entry name" value="J_dom_sf"/>
</dbReference>
<feature type="transmembrane region" description="Helical" evidence="12">
    <location>
        <begin position="101"/>
        <end position="122"/>
    </location>
</feature>
<dbReference type="EMBL" id="JBBJBU010000012">
    <property type="protein sequence ID" value="KAK7203282.1"/>
    <property type="molecule type" value="Genomic_DNA"/>
</dbReference>
<evidence type="ECO:0000256" key="1">
    <source>
        <dbReference type="ARBA" id="ARBA00004434"/>
    </source>
</evidence>
<feature type="region of interest" description="Disordered" evidence="11">
    <location>
        <begin position="1"/>
        <end position="51"/>
    </location>
</feature>
<evidence type="ECO:0000256" key="8">
    <source>
        <dbReference type="ARBA" id="ARBA00038105"/>
    </source>
</evidence>
<evidence type="ECO:0000256" key="10">
    <source>
        <dbReference type="ARBA" id="ARBA00041716"/>
    </source>
</evidence>
<dbReference type="SUPFAM" id="SSF46565">
    <property type="entry name" value="Chaperone J-domain"/>
    <property type="match status" value="1"/>
</dbReference>
<sequence length="210" mass="22740">MSNFLRGLFGNGNSTTSTTSSPQQPSTPISQQQQQQQQQIDSSSPGPSSEEFAVSVEDIISPITGVKASAGSLYPLPAGLDTPQEKIENKSFYDEAKDYTMSHPIIIGAGIAALAFGARVGIRAMQRYRNMPAGAGAARKFLKGGFDPKMNSKEALQILGLTESTLTKSKLKEAHRRIMLLNHPDRGGSPYVATKINEAKDFLEKRGRLR</sequence>
<keyword evidence="2 12" id="KW-0812">Transmembrane</keyword>
<evidence type="ECO:0000259" key="13">
    <source>
        <dbReference type="PROSITE" id="PS50076"/>
    </source>
</evidence>
<evidence type="ECO:0000256" key="2">
    <source>
        <dbReference type="ARBA" id="ARBA00022692"/>
    </source>
</evidence>
<dbReference type="Gene3D" id="1.10.287.110">
    <property type="entry name" value="DnaJ domain"/>
    <property type="match status" value="1"/>
</dbReference>
<keyword evidence="15" id="KW-1185">Reference proteome</keyword>
<dbReference type="InterPro" id="IPR001623">
    <property type="entry name" value="DnaJ_domain"/>
</dbReference>
<dbReference type="Proteomes" id="UP001498771">
    <property type="component" value="Unassembled WGS sequence"/>
</dbReference>
<proteinExistence type="inferred from homology"/>
<evidence type="ECO:0000256" key="3">
    <source>
        <dbReference type="ARBA" id="ARBA00022792"/>
    </source>
</evidence>
<organism evidence="14 15">
    <name type="scientific">Myxozyma melibiosi</name>
    <dbReference type="NCBI Taxonomy" id="54550"/>
    <lineage>
        <taxon>Eukaryota</taxon>
        <taxon>Fungi</taxon>
        <taxon>Dikarya</taxon>
        <taxon>Ascomycota</taxon>
        <taxon>Saccharomycotina</taxon>
        <taxon>Lipomycetes</taxon>
        <taxon>Lipomycetales</taxon>
        <taxon>Lipomycetaceae</taxon>
        <taxon>Myxozyma</taxon>
    </lineage>
</organism>
<protein>
    <recommendedName>
        <fullName evidence="9">Mitochondrial import inner membrane translocase subunit TIM14</fullName>
    </recommendedName>
    <alternativeName>
        <fullName evidence="10">Presequence translocated-associated motor subunit PAM18</fullName>
    </alternativeName>
</protein>
<gene>
    <name evidence="14" type="ORF">BZA70DRAFT_260147</name>
</gene>
<evidence type="ECO:0000313" key="14">
    <source>
        <dbReference type="EMBL" id="KAK7203282.1"/>
    </source>
</evidence>
<keyword evidence="4 12" id="KW-1133">Transmembrane helix</keyword>
<reference evidence="14 15" key="1">
    <citation type="submission" date="2024-03" db="EMBL/GenBank/DDBJ databases">
        <title>Genome-scale model development and genomic sequencing of the oleaginous clade Lipomyces.</title>
        <authorList>
            <consortium name="Lawrence Berkeley National Laboratory"/>
            <person name="Czajka J.J."/>
            <person name="Han Y."/>
            <person name="Kim J."/>
            <person name="Mondo S.J."/>
            <person name="Hofstad B.A."/>
            <person name="Robles A."/>
            <person name="Haridas S."/>
            <person name="Riley R."/>
            <person name="LaButti K."/>
            <person name="Pangilinan J."/>
            <person name="Andreopoulos W."/>
            <person name="Lipzen A."/>
            <person name="Yan J."/>
            <person name="Wang M."/>
            <person name="Ng V."/>
            <person name="Grigoriev I.V."/>
            <person name="Spatafora J.W."/>
            <person name="Magnuson J.K."/>
            <person name="Baker S.E."/>
            <person name="Pomraning K.R."/>
        </authorList>
    </citation>
    <scope>NUCLEOTIDE SEQUENCE [LARGE SCALE GENOMIC DNA]</scope>
    <source>
        <strain evidence="14 15">Phaff 52-87</strain>
    </source>
</reference>
<comment type="function">
    <text evidence="7">Essential component of the PAM complex, a complex required for the translocation of transit peptide-containing proteins from the inner membrane into the mitochondrial matrix in an ATP-dependent manner. In the complex, it is required to stimulate activity of mtHSP70 (SSC1).</text>
</comment>
<evidence type="ECO:0000256" key="9">
    <source>
        <dbReference type="ARBA" id="ARBA00040828"/>
    </source>
</evidence>
<dbReference type="PANTHER" id="PTHR12763">
    <property type="match status" value="1"/>
</dbReference>
<evidence type="ECO:0000256" key="6">
    <source>
        <dbReference type="ARBA" id="ARBA00023136"/>
    </source>
</evidence>
<dbReference type="PROSITE" id="PS50076">
    <property type="entry name" value="DNAJ_2"/>
    <property type="match status" value="1"/>
</dbReference>
<comment type="similarity">
    <text evidence="8">Belongs to the TIM14 family.</text>
</comment>
<evidence type="ECO:0000256" key="4">
    <source>
        <dbReference type="ARBA" id="ARBA00022989"/>
    </source>
</evidence>
<feature type="domain" description="J" evidence="13">
    <location>
        <begin position="154"/>
        <end position="210"/>
    </location>
</feature>
<keyword evidence="6 12" id="KW-0472">Membrane</keyword>
<evidence type="ECO:0000256" key="11">
    <source>
        <dbReference type="SAM" id="MobiDB-lite"/>
    </source>
</evidence>
<comment type="subcellular location">
    <subcellularLocation>
        <location evidence="1">Mitochondrion inner membrane</location>
        <topology evidence="1">Single-pass membrane protein</topology>
    </subcellularLocation>
</comment>
<dbReference type="RefSeq" id="XP_064766315.1">
    <property type="nucleotide sequence ID" value="XM_064910875.1"/>
</dbReference>
<dbReference type="GeneID" id="90036387"/>
<keyword evidence="5" id="KW-0496">Mitochondrion</keyword>
<evidence type="ECO:0000256" key="12">
    <source>
        <dbReference type="SAM" id="Phobius"/>
    </source>
</evidence>
<name>A0ABR1F0I7_9ASCO</name>
<keyword evidence="3" id="KW-0999">Mitochondrion inner membrane</keyword>
<dbReference type="PANTHER" id="PTHR12763:SF28">
    <property type="entry name" value="GEO10507P1-RELATED"/>
    <property type="match status" value="1"/>
</dbReference>
<evidence type="ECO:0000256" key="7">
    <source>
        <dbReference type="ARBA" id="ARBA00037395"/>
    </source>
</evidence>
<evidence type="ECO:0000313" key="15">
    <source>
        <dbReference type="Proteomes" id="UP001498771"/>
    </source>
</evidence>
<evidence type="ECO:0000256" key="5">
    <source>
        <dbReference type="ARBA" id="ARBA00023128"/>
    </source>
</evidence>
<dbReference type="CDD" id="cd06257">
    <property type="entry name" value="DnaJ"/>
    <property type="match status" value="1"/>
</dbReference>
<dbReference type="SMART" id="SM00271">
    <property type="entry name" value="DnaJ"/>
    <property type="match status" value="1"/>
</dbReference>
<accession>A0ABR1F0I7</accession>
<comment type="caution">
    <text evidence="14">The sequence shown here is derived from an EMBL/GenBank/DDBJ whole genome shotgun (WGS) entry which is preliminary data.</text>
</comment>
<feature type="compositionally biased region" description="Low complexity" evidence="11">
    <location>
        <begin position="14"/>
        <end position="49"/>
    </location>
</feature>